<organism evidence="1">
    <name type="scientific">Rhizobium sp. ZPR3</name>
    <dbReference type="NCBI Taxonomy" id="3158967"/>
    <lineage>
        <taxon>Bacteria</taxon>
        <taxon>Pseudomonadati</taxon>
        <taxon>Pseudomonadota</taxon>
        <taxon>Alphaproteobacteria</taxon>
        <taxon>Hyphomicrobiales</taxon>
        <taxon>Rhizobiaceae</taxon>
        <taxon>Rhizobium/Agrobacterium group</taxon>
        <taxon>Rhizobium</taxon>
    </lineage>
</organism>
<accession>A0AAU7S538</accession>
<proteinExistence type="predicted"/>
<keyword evidence="1" id="KW-0614">Plasmid</keyword>
<evidence type="ECO:0000313" key="1">
    <source>
        <dbReference type="EMBL" id="XBT97531.1"/>
    </source>
</evidence>
<reference evidence="1" key="1">
    <citation type="submission" date="2024-06" db="EMBL/GenBank/DDBJ databases">
        <authorList>
            <person name="Li T."/>
            <person name="Gao R."/>
        </authorList>
    </citation>
    <scope>NUCLEOTIDE SEQUENCE</scope>
    <source>
        <strain evidence="1">ZPR3</strain>
        <plasmid evidence="1">unnamed2</plasmid>
    </source>
</reference>
<dbReference type="RefSeq" id="WP_349962669.1">
    <property type="nucleotide sequence ID" value="NZ_CP157962.1"/>
</dbReference>
<name>A0AAU7S538_9HYPH</name>
<geneLocation type="plasmid" evidence="1">
    <name>unnamed2</name>
</geneLocation>
<gene>
    <name evidence="1" type="ORF">ABM479_30175</name>
</gene>
<protein>
    <submittedName>
        <fullName evidence="1">Uncharacterized protein</fullName>
    </submittedName>
</protein>
<sequence length="90" mass="10203">MDIQFSGFEIFAPKIEVAWTALQRQYARHLTGAGLDHLFACRACVGTKFRTERMSVRLHSALKQTQPWVADAESSGWGAHVRKYTISMMT</sequence>
<dbReference type="AlphaFoldDB" id="A0AAU7S538"/>
<dbReference type="EMBL" id="CP157962">
    <property type="protein sequence ID" value="XBT97531.1"/>
    <property type="molecule type" value="Genomic_DNA"/>
</dbReference>